<dbReference type="SUPFAM" id="SSF57667">
    <property type="entry name" value="beta-beta-alpha zinc fingers"/>
    <property type="match status" value="1"/>
</dbReference>
<name>A0AAD9UZZ5_ACRCE</name>
<dbReference type="InterPro" id="IPR036236">
    <property type="entry name" value="Znf_C2H2_sf"/>
</dbReference>
<comment type="subcellular location">
    <subcellularLocation>
        <location evidence="1">Nucleus</location>
    </subcellularLocation>
</comment>
<keyword evidence="4" id="KW-0539">Nucleus</keyword>
<protein>
    <submittedName>
        <fullName evidence="8">Cyclic AMP-dependent transcription factor ATF-2</fullName>
    </submittedName>
</protein>
<dbReference type="Proteomes" id="UP001249851">
    <property type="component" value="Unassembled WGS sequence"/>
</dbReference>
<dbReference type="AlphaFoldDB" id="A0AAD9UZZ5"/>
<feature type="compositionally biased region" description="Polar residues" evidence="6">
    <location>
        <begin position="260"/>
        <end position="285"/>
    </location>
</feature>
<dbReference type="GO" id="GO:0008270">
    <property type="term" value="F:zinc ion binding"/>
    <property type="evidence" value="ECO:0007669"/>
    <property type="project" value="UniProtKB-KW"/>
</dbReference>
<dbReference type="InterPro" id="IPR013087">
    <property type="entry name" value="Znf_C2H2_type"/>
</dbReference>
<evidence type="ECO:0000256" key="4">
    <source>
        <dbReference type="ARBA" id="ARBA00023242"/>
    </source>
</evidence>
<dbReference type="Gene3D" id="3.30.160.60">
    <property type="entry name" value="Classic Zinc Finger"/>
    <property type="match status" value="1"/>
</dbReference>
<feature type="region of interest" description="Disordered" evidence="6">
    <location>
        <begin position="184"/>
        <end position="224"/>
    </location>
</feature>
<accession>A0AAD9UZZ5</accession>
<keyword evidence="3" id="KW-0804">Transcription</keyword>
<feature type="region of interest" description="Disordered" evidence="6">
    <location>
        <begin position="260"/>
        <end position="307"/>
    </location>
</feature>
<dbReference type="PANTHER" id="PTHR19304">
    <property type="entry name" value="CYCLIC-AMP RESPONSE ELEMENT BINDING PROTEIN"/>
    <property type="match status" value="1"/>
</dbReference>
<evidence type="ECO:0000259" key="7">
    <source>
        <dbReference type="PROSITE" id="PS50157"/>
    </source>
</evidence>
<evidence type="ECO:0000313" key="8">
    <source>
        <dbReference type="EMBL" id="KAK2555785.1"/>
    </source>
</evidence>
<evidence type="ECO:0000256" key="2">
    <source>
        <dbReference type="ARBA" id="ARBA00023015"/>
    </source>
</evidence>
<evidence type="ECO:0000313" key="9">
    <source>
        <dbReference type="Proteomes" id="UP001249851"/>
    </source>
</evidence>
<evidence type="ECO:0000256" key="1">
    <source>
        <dbReference type="ARBA" id="ARBA00004123"/>
    </source>
</evidence>
<dbReference type="EMBL" id="JARQWQ010000060">
    <property type="protein sequence ID" value="KAK2555785.1"/>
    <property type="molecule type" value="Genomic_DNA"/>
</dbReference>
<keyword evidence="5" id="KW-0862">Zinc</keyword>
<dbReference type="PROSITE" id="PS00028">
    <property type="entry name" value="ZINC_FINGER_C2H2_1"/>
    <property type="match status" value="1"/>
</dbReference>
<reference evidence="8" key="1">
    <citation type="journal article" date="2023" name="G3 (Bethesda)">
        <title>Whole genome assembly and annotation of the endangered Caribbean coral Acropora cervicornis.</title>
        <authorList>
            <person name="Selwyn J.D."/>
            <person name="Vollmer S.V."/>
        </authorList>
    </citation>
    <scope>NUCLEOTIDE SEQUENCE</scope>
    <source>
        <strain evidence="8">K2</strain>
    </source>
</reference>
<feature type="domain" description="C2H2-type" evidence="7">
    <location>
        <begin position="16"/>
        <end position="40"/>
    </location>
</feature>
<feature type="compositionally biased region" description="Low complexity" evidence="6">
    <location>
        <begin position="196"/>
        <end position="211"/>
    </location>
</feature>
<reference evidence="8" key="2">
    <citation type="journal article" date="2023" name="Science">
        <title>Genomic signatures of disease resistance in endangered staghorn corals.</title>
        <authorList>
            <person name="Vollmer S.V."/>
            <person name="Selwyn J.D."/>
            <person name="Despard B.A."/>
            <person name="Roesel C.L."/>
        </authorList>
    </citation>
    <scope>NUCLEOTIDE SEQUENCE</scope>
    <source>
        <strain evidence="8">K2</strain>
    </source>
</reference>
<dbReference type="InterPro" id="IPR051027">
    <property type="entry name" value="bZIP_transcription_factors"/>
</dbReference>
<evidence type="ECO:0000256" key="3">
    <source>
        <dbReference type="ARBA" id="ARBA00023163"/>
    </source>
</evidence>
<feature type="compositionally biased region" description="Low complexity" evidence="6">
    <location>
        <begin position="105"/>
        <end position="114"/>
    </location>
</feature>
<organism evidence="8 9">
    <name type="scientific">Acropora cervicornis</name>
    <name type="common">Staghorn coral</name>
    <dbReference type="NCBI Taxonomy" id="6130"/>
    <lineage>
        <taxon>Eukaryota</taxon>
        <taxon>Metazoa</taxon>
        <taxon>Cnidaria</taxon>
        <taxon>Anthozoa</taxon>
        <taxon>Hexacorallia</taxon>
        <taxon>Scleractinia</taxon>
        <taxon>Astrocoeniina</taxon>
        <taxon>Acroporidae</taxon>
        <taxon>Acropora</taxon>
    </lineage>
</organism>
<evidence type="ECO:0000256" key="5">
    <source>
        <dbReference type="PROSITE-ProRule" id="PRU00042"/>
    </source>
</evidence>
<keyword evidence="2" id="KW-0805">Transcription regulation</keyword>
<sequence>MKKDGFKMSDSDDKPFECTAPGCGQRFANNDHLERHKQKHQLTLKFGVLKGPDLSVADQTPTPTRFLRNCEEVGLFQDLENPFDQDFKRATVPDQAPNSSSAHPTTQLSTTTTSSQNIIVLNESESKVLLSPPPLAPSQIRITTTAAETKKSAPASVLVRIPPHIPPAIPASIAAPDAQVPSALPVPSHIHSRANSTSSTMPIPSIPTPAIVTSPNASSPPSFVGSAKQRLKEQLKLHQQANPGNIIHRAFTEAVDMVTKQNGLPSPGNHVNNSHNPSAIVANTQDSKRVPVGGKRPRRTQDELDPDERRKRFLERNRWSEITLLRTEVAQLKSLLLAHKDCPVTIAQQRNSQLLNHQVGDQTNGVITAANSHGEPATAEDVATSALTQMAHRATLELENLAATTISSVSNTQGVITTNSNPIGV</sequence>
<feature type="region of interest" description="Disordered" evidence="6">
    <location>
        <begin position="89"/>
        <end position="114"/>
    </location>
</feature>
<keyword evidence="9" id="KW-1185">Reference proteome</keyword>
<comment type="caution">
    <text evidence="8">The sequence shown here is derived from an EMBL/GenBank/DDBJ whole genome shotgun (WGS) entry which is preliminary data.</text>
</comment>
<dbReference type="GO" id="GO:0005634">
    <property type="term" value="C:nucleus"/>
    <property type="evidence" value="ECO:0007669"/>
    <property type="project" value="UniProtKB-SubCell"/>
</dbReference>
<evidence type="ECO:0000256" key="6">
    <source>
        <dbReference type="SAM" id="MobiDB-lite"/>
    </source>
</evidence>
<keyword evidence="5" id="KW-0863">Zinc-finger</keyword>
<dbReference type="PROSITE" id="PS50157">
    <property type="entry name" value="ZINC_FINGER_C2H2_2"/>
    <property type="match status" value="1"/>
</dbReference>
<keyword evidence="5" id="KW-0479">Metal-binding</keyword>
<gene>
    <name evidence="8" type="ORF">P5673_022379</name>
</gene>
<proteinExistence type="predicted"/>
<dbReference type="SMART" id="SM00355">
    <property type="entry name" value="ZnF_C2H2"/>
    <property type="match status" value="1"/>
</dbReference>